<dbReference type="InterPro" id="IPR000647">
    <property type="entry name" value="CTF/NFI"/>
</dbReference>
<evidence type="ECO:0000256" key="1">
    <source>
        <dbReference type="SAM" id="MobiDB-lite"/>
    </source>
</evidence>
<evidence type="ECO:0000313" key="4">
    <source>
        <dbReference type="Proteomes" id="UP001434883"/>
    </source>
</evidence>
<name>A0ABV0RWR8_9TELE</name>
<comment type="caution">
    <text evidence="3">The sequence shown here is derived from an EMBL/GenBank/DDBJ whole genome shotgun (WGS) entry which is preliminary data.</text>
</comment>
<sequence>MMEVKVSQSCADRFIKEEVLGEYLVSFKKTDILDLGIRHGPAVKIMCFLKSLTEASEHRSEYPAYVEAWTKEQVSQWLLQHVKIYPKYARRLLDEDVSGDCLVCFRKQDLLDLNVKSGPAVKILAELEKLNNRPEPTLQPIMDQREGDECVEPENNLLHTLANEQDLKRKTESQDTSVRASIKAEEEPTEPEPVGAMHKTSELISSVSHCSFSVFPPETSQSESPNQASESDIKEQPENGHLGFQDSFVTPGVFTVAELVRVSQTPIAAGTGPNFSLADLDSSSYYSMSPGPMRRPLPSTSSSSSAKRIKCMEEDVDSPGEESYYPGQGRSPGSGSQASSWHDVEPAGYKLRGSLASSFISRQASPHAPPSSLHFSSSPILQQPGSYFSHPAIRYHPQETLKEFVQLVCPDSAQQAGQVGLLN</sequence>
<dbReference type="InterPro" id="IPR013761">
    <property type="entry name" value="SAM/pointed_sf"/>
</dbReference>
<dbReference type="InterPro" id="IPR001660">
    <property type="entry name" value="SAM"/>
</dbReference>
<reference evidence="3 4" key="1">
    <citation type="submission" date="2021-06" db="EMBL/GenBank/DDBJ databases">
        <authorList>
            <person name="Palmer J.M."/>
        </authorList>
    </citation>
    <scope>NUCLEOTIDE SEQUENCE [LARGE SCALE GENOMIC DNA]</scope>
    <source>
        <strain evidence="3 4">XC_2019</strain>
        <tissue evidence="3">Muscle</tissue>
    </source>
</reference>
<feature type="region of interest" description="Disordered" evidence="1">
    <location>
        <begin position="289"/>
        <end position="342"/>
    </location>
</feature>
<dbReference type="Proteomes" id="UP001434883">
    <property type="component" value="Unassembled WGS sequence"/>
</dbReference>
<dbReference type="EMBL" id="JAHRIN010060249">
    <property type="protein sequence ID" value="MEQ2212732.1"/>
    <property type="molecule type" value="Genomic_DNA"/>
</dbReference>
<keyword evidence="4" id="KW-1185">Reference proteome</keyword>
<feature type="compositionally biased region" description="Polar residues" evidence="1">
    <location>
        <begin position="218"/>
        <end position="230"/>
    </location>
</feature>
<evidence type="ECO:0000313" key="3">
    <source>
        <dbReference type="EMBL" id="MEQ2212732.1"/>
    </source>
</evidence>
<feature type="region of interest" description="Disordered" evidence="1">
    <location>
        <begin position="212"/>
        <end position="246"/>
    </location>
</feature>
<feature type="non-terminal residue" evidence="3">
    <location>
        <position position="423"/>
    </location>
</feature>
<proteinExistence type="predicted"/>
<dbReference type="SUPFAM" id="SSF47769">
    <property type="entry name" value="SAM/Pointed domain"/>
    <property type="match status" value="1"/>
</dbReference>
<dbReference type="Gene3D" id="1.10.150.50">
    <property type="entry name" value="Transcription Factor, Ets-1"/>
    <property type="match status" value="2"/>
</dbReference>
<feature type="compositionally biased region" description="Low complexity" evidence="1">
    <location>
        <begin position="323"/>
        <end position="340"/>
    </location>
</feature>
<dbReference type="Pfam" id="PF00859">
    <property type="entry name" value="CTF_NFI"/>
    <property type="match status" value="2"/>
</dbReference>
<dbReference type="PROSITE" id="PS50105">
    <property type="entry name" value="SAM_DOMAIN"/>
    <property type="match status" value="1"/>
</dbReference>
<gene>
    <name evidence="3" type="ORF">XENOCAPTIV_004146</name>
</gene>
<feature type="domain" description="SAM" evidence="2">
    <location>
        <begin position="69"/>
        <end position="115"/>
    </location>
</feature>
<evidence type="ECO:0000259" key="2">
    <source>
        <dbReference type="PROSITE" id="PS50105"/>
    </source>
</evidence>
<dbReference type="Pfam" id="PF00536">
    <property type="entry name" value="SAM_1"/>
    <property type="match status" value="1"/>
</dbReference>
<feature type="region of interest" description="Disordered" evidence="1">
    <location>
        <begin position="161"/>
        <end position="196"/>
    </location>
</feature>
<dbReference type="PANTHER" id="PTHR11492">
    <property type="entry name" value="NUCLEAR FACTOR I"/>
    <property type="match status" value="1"/>
</dbReference>
<protein>
    <recommendedName>
        <fullName evidence="2">SAM domain-containing protein</fullName>
    </recommendedName>
</protein>
<dbReference type="PANTHER" id="PTHR11492:SF6">
    <property type="entry name" value="NUCLEAR FACTOR 1 A-TYPE"/>
    <property type="match status" value="1"/>
</dbReference>
<organism evidence="3 4">
    <name type="scientific">Xenoophorus captivus</name>
    <dbReference type="NCBI Taxonomy" id="1517983"/>
    <lineage>
        <taxon>Eukaryota</taxon>
        <taxon>Metazoa</taxon>
        <taxon>Chordata</taxon>
        <taxon>Craniata</taxon>
        <taxon>Vertebrata</taxon>
        <taxon>Euteleostomi</taxon>
        <taxon>Actinopterygii</taxon>
        <taxon>Neopterygii</taxon>
        <taxon>Teleostei</taxon>
        <taxon>Neoteleostei</taxon>
        <taxon>Acanthomorphata</taxon>
        <taxon>Ovalentaria</taxon>
        <taxon>Atherinomorphae</taxon>
        <taxon>Cyprinodontiformes</taxon>
        <taxon>Goodeidae</taxon>
        <taxon>Xenoophorus</taxon>
    </lineage>
</organism>
<accession>A0ABV0RWR8</accession>